<evidence type="ECO:0000313" key="1">
    <source>
        <dbReference type="EMBL" id="KAA2236269.1"/>
    </source>
</evidence>
<gene>
    <name evidence="1" type="ORF">F0L46_16320</name>
</gene>
<dbReference type="RefSeq" id="WP_149819421.1">
    <property type="nucleotide sequence ID" value="NZ_VUOA01000028.1"/>
</dbReference>
<dbReference type="EMBL" id="VUOA01000028">
    <property type="protein sequence ID" value="KAA2236269.1"/>
    <property type="molecule type" value="Genomic_DNA"/>
</dbReference>
<protein>
    <submittedName>
        <fullName evidence="1">Uncharacterized protein</fullName>
    </submittedName>
</protein>
<evidence type="ECO:0000313" key="2">
    <source>
        <dbReference type="Proteomes" id="UP000323142"/>
    </source>
</evidence>
<organism evidence="1 2">
    <name type="scientific">Salinarimonas soli</name>
    <dbReference type="NCBI Taxonomy" id="1638099"/>
    <lineage>
        <taxon>Bacteria</taxon>
        <taxon>Pseudomonadati</taxon>
        <taxon>Pseudomonadota</taxon>
        <taxon>Alphaproteobacteria</taxon>
        <taxon>Hyphomicrobiales</taxon>
        <taxon>Salinarimonadaceae</taxon>
        <taxon>Salinarimonas</taxon>
    </lineage>
</organism>
<name>A0A5B2VD61_9HYPH</name>
<reference evidence="1 2" key="1">
    <citation type="submission" date="2019-09" db="EMBL/GenBank/DDBJ databases">
        <title>Salinarimonas rosea gen. nov., sp. nov., a new member of the a-2 subgroup of the Proteobacteria.</title>
        <authorList>
            <person name="Liu J."/>
        </authorList>
    </citation>
    <scope>NUCLEOTIDE SEQUENCE [LARGE SCALE GENOMIC DNA]</scope>
    <source>
        <strain evidence="1 2">BN140002</strain>
    </source>
</reference>
<proteinExistence type="predicted"/>
<reference evidence="1 2" key="2">
    <citation type="submission" date="2019-09" db="EMBL/GenBank/DDBJ databases">
        <authorList>
            <person name="Jin C."/>
        </authorList>
    </citation>
    <scope>NUCLEOTIDE SEQUENCE [LARGE SCALE GENOMIC DNA]</scope>
    <source>
        <strain evidence="1 2">BN140002</strain>
    </source>
</reference>
<dbReference type="Proteomes" id="UP000323142">
    <property type="component" value="Unassembled WGS sequence"/>
</dbReference>
<sequence>MPADPTAVPVVLAGHATTSDGHRGVLGFDHPERGRLVLAMPIEQASALAAAGVAMSAEARQILGEAGPVPPTFEIERWSMAPGDDDMTVLTFHLAGGGALRLLVTPQTLQEPASTAIDATSRS</sequence>
<accession>A0A5B2VD61</accession>
<comment type="caution">
    <text evidence="1">The sequence shown here is derived from an EMBL/GenBank/DDBJ whole genome shotgun (WGS) entry which is preliminary data.</text>
</comment>
<dbReference type="AlphaFoldDB" id="A0A5B2VD61"/>
<keyword evidence="2" id="KW-1185">Reference proteome</keyword>